<feature type="region of interest" description="Disordered" evidence="5">
    <location>
        <begin position="1"/>
        <end position="49"/>
    </location>
</feature>
<evidence type="ECO:0000256" key="1">
    <source>
        <dbReference type="ARBA" id="ARBA00004167"/>
    </source>
</evidence>
<organism evidence="8">
    <name type="scientific">Opuntia streptacantha</name>
    <name type="common">Prickly pear cactus</name>
    <name type="synonym">Opuntia cardona</name>
    <dbReference type="NCBI Taxonomy" id="393608"/>
    <lineage>
        <taxon>Eukaryota</taxon>
        <taxon>Viridiplantae</taxon>
        <taxon>Streptophyta</taxon>
        <taxon>Embryophyta</taxon>
        <taxon>Tracheophyta</taxon>
        <taxon>Spermatophyta</taxon>
        <taxon>Magnoliopsida</taxon>
        <taxon>eudicotyledons</taxon>
        <taxon>Gunneridae</taxon>
        <taxon>Pentapetalae</taxon>
        <taxon>Caryophyllales</taxon>
        <taxon>Cactineae</taxon>
        <taxon>Cactaceae</taxon>
        <taxon>Opuntioideae</taxon>
        <taxon>Opuntia</taxon>
    </lineage>
</organism>
<sequence length="298" mass="32776">MGERVYPRDTPPVSGEHPNLNPKPIVDSPPVSGGPCHRPTMSQDSFTSSKMSYPGYGQGTYGGPHPGTYVVQVPKDQIYRVPPPENAHKYKLYTQRKPRRSRCRCCICWTLAVILLLALLLVVAGGVFYLIYSPKAPSYSIESVHIKGVNLTKLATSSVTPTISPVFNVTVKTENRNSKIGVYYEQRSSINIYHDGVNFCGGSLPAFYQPPKSVTIFSTELSGAGIVLSKSARDKLLTEQKKGKVPLEIDVEIPVKIKVGAVKTWAITVKVSCDVTVNALMENAEVVSRDCWVHARPW</sequence>
<dbReference type="GO" id="GO:0005886">
    <property type="term" value="C:plasma membrane"/>
    <property type="evidence" value="ECO:0007669"/>
    <property type="project" value="TreeGrafter"/>
</dbReference>
<keyword evidence="4 6" id="KW-0472">Membrane</keyword>
<reference evidence="8" key="1">
    <citation type="journal article" date="2013" name="J. Plant Res.">
        <title>Effect of fungi and light on seed germination of three Opuntia species from semiarid lands of central Mexico.</title>
        <authorList>
            <person name="Delgado-Sanchez P."/>
            <person name="Jimenez-Bremont J.F."/>
            <person name="Guerrero-Gonzalez Mde L."/>
            <person name="Flores J."/>
        </authorList>
    </citation>
    <scope>NUCLEOTIDE SEQUENCE</scope>
    <source>
        <tissue evidence="8">Cladode</tissue>
    </source>
</reference>
<dbReference type="PANTHER" id="PTHR31234:SF70">
    <property type="entry name" value="LATE EMBRYOGENESIS ABUNDANT PROTEIN LEA-2 SUBGROUP DOMAIN-CONTAINING PROTEIN"/>
    <property type="match status" value="1"/>
</dbReference>
<dbReference type="PANTHER" id="PTHR31234">
    <property type="entry name" value="LATE EMBRYOGENESIS ABUNDANT (LEA) HYDROXYPROLINE-RICH GLYCOPROTEIN FAMILY"/>
    <property type="match status" value="1"/>
</dbReference>
<dbReference type="Pfam" id="PF03168">
    <property type="entry name" value="LEA_2"/>
    <property type="match status" value="1"/>
</dbReference>
<feature type="domain" description="Late embryogenesis abundant protein LEA-2 subgroup" evidence="7">
    <location>
        <begin position="170"/>
        <end position="273"/>
    </location>
</feature>
<dbReference type="EMBL" id="GISG01175610">
    <property type="protein sequence ID" value="MBA4652732.1"/>
    <property type="molecule type" value="Transcribed_RNA"/>
</dbReference>
<evidence type="ECO:0000256" key="2">
    <source>
        <dbReference type="ARBA" id="ARBA00022692"/>
    </source>
</evidence>
<evidence type="ECO:0000256" key="5">
    <source>
        <dbReference type="SAM" id="MobiDB-lite"/>
    </source>
</evidence>
<protein>
    <recommendedName>
        <fullName evidence="7">Late embryogenesis abundant protein LEA-2 subgroup domain-containing protein</fullName>
    </recommendedName>
</protein>
<comment type="subcellular location">
    <subcellularLocation>
        <location evidence="1">Membrane</location>
        <topology evidence="1">Single-pass membrane protein</topology>
    </subcellularLocation>
</comment>
<dbReference type="AlphaFoldDB" id="A0A7C8ZVI8"/>
<feature type="transmembrane region" description="Helical" evidence="6">
    <location>
        <begin position="106"/>
        <end position="132"/>
    </location>
</feature>
<keyword evidence="2 6" id="KW-0812">Transmembrane</keyword>
<keyword evidence="3 6" id="KW-1133">Transmembrane helix</keyword>
<evidence type="ECO:0000259" key="7">
    <source>
        <dbReference type="Pfam" id="PF03168"/>
    </source>
</evidence>
<feature type="compositionally biased region" description="Polar residues" evidence="5">
    <location>
        <begin position="40"/>
        <end position="49"/>
    </location>
</feature>
<accession>A0A7C8ZVI8</accession>
<dbReference type="InterPro" id="IPR004864">
    <property type="entry name" value="LEA_2"/>
</dbReference>
<evidence type="ECO:0000256" key="4">
    <source>
        <dbReference type="ARBA" id="ARBA00023136"/>
    </source>
</evidence>
<reference evidence="8" key="2">
    <citation type="submission" date="2020-07" db="EMBL/GenBank/DDBJ databases">
        <authorList>
            <person name="Vera ALvarez R."/>
            <person name="Arias-Moreno D.M."/>
            <person name="Jimenez-Jacinto V."/>
            <person name="Jimenez-Bremont J.F."/>
            <person name="Swaminathan K."/>
            <person name="Moose S.P."/>
            <person name="Guerrero-Gonzalez M.L."/>
            <person name="Marino-Ramirez L."/>
            <person name="Landsman D."/>
            <person name="Rodriguez-Kessler M."/>
            <person name="Delgado-Sanchez P."/>
        </authorList>
    </citation>
    <scope>NUCLEOTIDE SEQUENCE</scope>
    <source>
        <tissue evidence="8">Cladode</tissue>
    </source>
</reference>
<evidence type="ECO:0000313" key="8">
    <source>
        <dbReference type="EMBL" id="MBA4652732.1"/>
    </source>
</evidence>
<evidence type="ECO:0000256" key="6">
    <source>
        <dbReference type="SAM" id="Phobius"/>
    </source>
</evidence>
<dbReference type="InterPro" id="IPR044839">
    <property type="entry name" value="NDR1-like"/>
</dbReference>
<proteinExistence type="predicted"/>
<name>A0A7C8ZVI8_OPUST</name>
<dbReference type="GO" id="GO:0098542">
    <property type="term" value="P:defense response to other organism"/>
    <property type="evidence" value="ECO:0007669"/>
    <property type="project" value="InterPro"/>
</dbReference>
<evidence type="ECO:0000256" key="3">
    <source>
        <dbReference type="ARBA" id="ARBA00022989"/>
    </source>
</evidence>